<feature type="domain" description="Spore germination GerAC-like C-terminal" evidence="8">
    <location>
        <begin position="233"/>
        <end position="370"/>
    </location>
</feature>
<evidence type="ECO:0000313" key="11">
    <source>
        <dbReference type="Proteomes" id="UP001139179"/>
    </source>
</evidence>
<dbReference type="RefSeq" id="WP_251222115.1">
    <property type="nucleotide sequence ID" value="NZ_JAMBOL010000002.1"/>
</dbReference>
<reference evidence="10" key="1">
    <citation type="submission" date="2022-05" db="EMBL/GenBank/DDBJ databases">
        <title>Comparative Genomics of Spacecraft Associated Microbes.</title>
        <authorList>
            <person name="Tran M.T."/>
            <person name="Wright A."/>
            <person name="Seuylemezian A."/>
            <person name="Eisen J."/>
            <person name="Coil D."/>
        </authorList>
    </citation>
    <scope>NUCLEOTIDE SEQUENCE</scope>
    <source>
        <strain evidence="10">214.1.1</strain>
    </source>
</reference>
<evidence type="ECO:0000256" key="2">
    <source>
        <dbReference type="ARBA" id="ARBA00007886"/>
    </source>
</evidence>
<dbReference type="GO" id="GO:0009847">
    <property type="term" value="P:spore germination"/>
    <property type="evidence" value="ECO:0007669"/>
    <property type="project" value="InterPro"/>
</dbReference>
<dbReference type="Pfam" id="PF05504">
    <property type="entry name" value="Spore_GerAC"/>
    <property type="match status" value="1"/>
</dbReference>
<evidence type="ECO:0000256" key="1">
    <source>
        <dbReference type="ARBA" id="ARBA00004635"/>
    </source>
</evidence>
<keyword evidence="6" id="KW-0564">Palmitate</keyword>
<keyword evidence="7" id="KW-0449">Lipoprotein</keyword>
<organism evidence="10 11">
    <name type="scientific">Halalkalibacter oceani</name>
    <dbReference type="NCBI Taxonomy" id="1653776"/>
    <lineage>
        <taxon>Bacteria</taxon>
        <taxon>Bacillati</taxon>
        <taxon>Bacillota</taxon>
        <taxon>Bacilli</taxon>
        <taxon>Bacillales</taxon>
        <taxon>Bacillaceae</taxon>
        <taxon>Halalkalibacter</taxon>
    </lineage>
</organism>
<keyword evidence="11" id="KW-1185">Reference proteome</keyword>
<dbReference type="PANTHER" id="PTHR35789">
    <property type="entry name" value="SPORE GERMINATION PROTEIN B3"/>
    <property type="match status" value="1"/>
</dbReference>
<evidence type="ECO:0000259" key="9">
    <source>
        <dbReference type="Pfam" id="PF25198"/>
    </source>
</evidence>
<dbReference type="Proteomes" id="UP001139179">
    <property type="component" value="Unassembled WGS sequence"/>
</dbReference>
<dbReference type="PANTHER" id="PTHR35789:SF1">
    <property type="entry name" value="SPORE GERMINATION PROTEIN B3"/>
    <property type="match status" value="1"/>
</dbReference>
<dbReference type="EMBL" id="JAMBOL010000002">
    <property type="protein sequence ID" value="MCM3713308.1"/>
    <property type="molecule type" value="Genomic_DNA"/>
</dbReference>
<dbReference type="InterPro" id="IPR057336">
    <property type="entry name" value="GerAC_N"/>
</dbReference>
<dbReference type="NCBIfam" id="TIGR02887">
    <property type="entry name" value="spore_ger_x_C"/>
    <property type="match status" value="1"/>
</dbReference>
<dbReference type="Pfam" id="PF25198">
    <property type="entry name" value="Spore_GerAC_N"/>
    <property type="match status" value="1"/>
</dbReference>
<evidence type="ECO:0000313" key="10">
    <source>
        <dbReference type="EMBL" id="MCM3713308.1"/>
    </source>
</evidence>
<dbReference type="InterPro" id="IPR038501">
    <property type="entry name" value="Spore_GerAC_C_sf"/>
</dbReference>
<comment type="subcellular location">
    <subcellularLocation>
        <location evidence="1">Membrane</location>
        <topology evidence="1">Lipid-anchor</topology>
    </subcellularLocation>
</comment>
<evidence type="ECO:0000256" key="5">
    <source>
        <dbReference type="ARBA" id="ARBA00023136"/>
    </source>
</evidence>
<evidence type="ECO:0000256" key="4">
    <source>
        <dbReference type="ARBA" id="ARBA00022729"/>
    </source>
</evidence>
<feature type="domain" description="Spore germination protein N-terminal" evidence="9">
    <location>
        <begin position="23"/>
        <end position="198"/>
    </location>
</feature>
<dbReference type="InterPro" id="IPR008844">
    <property type="entry name" value="Spore_GerAC-like"/>
</dbReference>
<protein>
    <submittedName>
        <fullName evidence="10">Ger(X)C family spore germination protein</fullName>
    </submittedName>
</protein>
<dbReference type="Gene3D" id="3.30.300.210">
    <property type="entry name" value="Nutrient germinant receptor protein C, domain 3"/>
    <property type="match status" value="1"/>
</dbReference>
<comment type="similarity">
    <text evidence="2">Belongs to the GerABKC lipoprotein family.</text>
</comment>
<proteinExistence type="inferred from homology"/>
<keyword evidence="3" id="KW-0309">Germination</keyword>
<dbReference type="AlphaFoldDB" id="A0A9X2DQJ9"/>
<name>A0A9X2DQJ9_9BACI</name>
<evidence type="ECO:0000256" key="7">
    <source>
        <dbReference type="ARBA" id="ARBA00023288"/>
    </source>
</evidence>
<evidence type="ECO:0000256" key="6">
    <source>
        <dbReference type="ARBA" id="ARBA00023139"/>
    </source>
</evidence>
<sequence length="378" mass="42951">MNFSYKGGLVLLFFLLLSGCWNAKELGEESYVTAIGIDFHDGRYTIYTQLLDFSSIVTQENNKAAEPIPLYIGEVSGRTINDAIFDLYRTSQIPINWAHIGTIVYSESVLEHGLEEVHESLQKNGEFRYTPWVFGTKNSIREILTITGFFQLPPLYTILYSPEKMFDMNSYIEPKRLHTFIAEYKEAGKISLLPSISINKTQWSQSAKALEPKNTLIIDGAFPIDSQKGLAKEWLSFAELVGKRWLLDTADNIPLDFYEGGEIKGSVNVTDTKGEVEVTTNGNKAEFTVTVKASGSLTDLEEDLSLDTIEQLITRQIEEEIRQTYNKAIEKEADVYYVKNKLFHQGTKPDKLNEYMLDNDSLKQITVDFHLRSKGPYN</sequence>
<dbReference type="InterPro" id="IPR046953">
    <property type="entry name" value="Spore_GerAC-like_C"/>
</dbReference>
<accession>A0A9X2DQJ9</accession>
<keyword evidence="5" id="KW-0472">Membrane</keyword>
<gene>
    <name evidence="10" type="ORF">M3202_04360</name>
</gene>
<keyword evidence="4" id="KW-0732">Signal</keyword>
<comment type="caution">
    <text evidence="10">The sequence shown here is derived from an EMBL/GenBank/DDBJ whole genome shotgun (WGS) entry which is preliminary data.</text>
</comment>
<dbReference type="PROSITE" id="PS51257">
    <property type="entry name" value="PROKAR_LIPOPROTEIN"/>
    <property type="match status" value="1"/>
</dbReference>
<evidence type="ECO:0000256" key="3">
    <source>
        <dbReference type="ARBA" id="ARBA00022544"/>
    </source>
</evidence>
<dbReference type="GO" id="GO:0016020">
    <property type="term" value="C:membrane"/>
    <property type="evidence" value="ECO:0007669"/>
    <property type="project" value="UniProtKB-SubCell"/>
</dbReference>
<evidence type="ECO:0000259" key="8">
    <source>
        <dbReference type="Pfam" id="PF05504"/>
    </source>
</evidence>